<evidence type="ECO:0000256" key="1">
    <source>
        <dbReference type="SAM" id="Phobius"/>
    </source>
</evidence>
<evidence type="ECO:0000313" key="3">
    <source>
        <dbReference type="Proteomes" id="UP000217790"/>
    </source>
</evidence>
<keyword evidence="3" id="KW-1185">Reference proteome</keyword>
<keyword evidence="1" id="KW-0812">Transmembrane</keyword>
<dbReference type="EMBL" id="KZ293664">
    <property type="protein sequence ID" value="PBK90763.1"/>
    <property type="molecule type" value="Genomic_DNA"/>
</dbReference>
<keyword evidence="1" id="KW-1133">Transmembrane helix</keyword>
<dbReference type="AlphaFoldDB" id="A0A2H3DR72"/>
<dbReference type="Proteomes" id="UP000217790">
    <property type="component" value="Unassembled WGS sequence"/>
</dbReference>
<feature type="transmembrane region" description="Helical" evidence="1">
    <location>
        <begin position="45"/>
        <end position="64"/>
    </location>
</feature>
<organism evidence="2 3">
    <name type="scientific">Armillaria gallica</name>
    <name type="common">Bulbous honey fungus</name>
    <name type="synonym">Armillaria bulbosa</name>
    <dbReference type="NCBI Taxonomy" id="47427"/>
    <lineage>
        <taxon>Eukaryota</taxon>
        <taxon>Fungi</taxon>
        <taxon>Dikarya</taxon>
        <taxon>Basidiomycota</taxon>
        <taxon>Agaricomycotina</taxon>
        <taxon>Agaricomycetes</taxon>
        <taxon>Agaricomycetidae</taxon>
        <taxon>Agaricales</taxon>
        <taxon>Marasmiineae</taxon>
        <taxon>Physalacriaceae</taxon>
        <taxon>Armillaria</taxon>
    </lineage>
</organism>
<keyword evidence="1" id="KW-0472">Membrane</keyword>
<proteinExistence type="predicted"/>
<dbReference type="InParanoid" id="A0A2H3DR72"/>
<evidence type="ECO:0000313" key="2">
    <source>
        <dbReference type="EMBL" id="PBK90763.1"/>
    </source>
</evidence>
<protein>
    <submittedName>
        <fullName evidence="2">Uncharacterized protein</fullName>
    </submittedName>
</protein>
<sequence>MMAKTCRSFYSSRTSISQGYITSTIFPIRSGHECLVGQSKMSIPLLEFVVRFASAFIIVWLSLVQRRQRQGGATNIPLSLRPCLARRHVYAGVVILSLHLDDRAERLTEAMRARNCWIKKRLS</sequence>
<name>A0A2H3DR72_ARMGA</name>
<reference evidence="3" key="1">
    <citation type="journal article" date="2017" name="Nat. Ecol. Evol.">
        <title>Genome expansion and lineage-specific genetic innovations in the forest pathogenic fungi Armillaria.</title>
        <authorList>
            <person name="Sipos G."/>
            <person name="Prasanna A.N."/>
            <person name="Walter M.C."/>
            <person name="O'Connor E."/>
            <person name="Balint B."/>
            <person name="Krizsan K."/>
            <person name="Kiss B."/>
            <person name="Hess J."/>
            <person name="Varga T."/>
            <person name="Slot J."/>
            <person name="Riley R."/>
            <person name="Boka B."/>
            <person name="Rigling D."/>
            <person name="Barry K."/>
            <person name="Lee J."/>
            <person name="Mihaltcheva S."/>
            <person name="LaButti K."/>
            <person name="Lipzen A."/>
            <person name="Waldron R."/>
            <person name="Moloney N.M."/>
            <person name="Sperisen C."/>
            <person name="Kredics L."/>
            <person name="Vagvoelgyi C."/>
            <person name="Patrignani A."/>
            <person name="Fitzpatrick D."/>
            <person name="Nagy I."/>
            <person name="Doyle S."/>
            <person name="Anderson J.B."/>
            <person name="Grigoriev I.V."/>
            <person name="Gueldener U."/>
            <person name="Muensterkoetter M."/>
            <person name="Nagy L.G."/>
        </authorList>
    </citation>
    <scope>NUCLEOTIDE SEQUENCE [LARGE SCALE GENOMIC DNA]</scope>
    <source>
        <strain evidence="3">Ar21-2</strain>
    </source>
</reference>
<gene>
    <name evidence="2" type="ORF">ARMGADRAFT_292265</name>
</gene>
<accession>A0A2H3DR72</accession>